<dbReference type="InterPro" id="IPR045046">
    <property type="entry name" value="Vps9-like"/>
</dbReference>
<dbReference type="Gene3D" id="1.20.1050.80">
    <property type="entry name" value="VPS9 domain"/>
    <property type="match status" value="1"/>
</dbReference>
<evidence type="ECO:0000313" key="4">
    <source>
        <dbReference type="Proteomes" id="UP000095751"/>
    </source>
</evidence>
<dbReference type="Proteomes" id="UP000095751">
    <property type="component" value="Unassembled WGS sequence"/>
</dbReference>
<dbReference type="EMBL" id="KV784370">
    <property type="protein sequence ID" value="OEU10679.1"/>
    <property type="molecule type" value="Genomic_DNA"/>
</dbReference>
<dbReference type="KEGG" id="fcy:FRACYDRAFT_246433"/>
<dbReference type="GO" id="GO:0030139">
    <property type="term" value="C:endocytic vesicle"/>
    <property type="evidence" value="ECO:0007669"/>
    <property type="project" value="TreeGrafter"/>
</dbReference>
<feature type="domain" description="VPS9" evidence="2">
    <location>
        <begin position="1"/>
        <end position="134"/>
    </location>
</feature>
<sequence>MSNDMKLEILLKEPIKALQSIEAFYSPYEKLQRVLDVFRGVNVALTKTSKTVPSADDVLPTVILVIEYLRGEAGYAFTNLYSAAQFLQELDLNISEDDDNGKSNRSNNNSLSISSDELKRGLEKSRAVNKSKRNSITGGSGGTNGDFESHRHQKKGLISRGIDELLGGGDININNNNNNNDVTFAAIPVPPTLSVREVRAAQRKRIRDEKHRRGLGERALLL</sequence>
<dbReference type="InParanoid" id="A0A1E7EXY3"/>
<dbReference type="InterPro" id="IPR003123">
    <property type="entry name" value="VPS9"/>
</dbReference>
<organism evidence="3 4">
    <name type="scientific">Fragilariopsis cylindrus CCMP1102</name>
    <dbReference type="NCBI Taxonomy" id="635003"/>
    <lineage>
        <taxon>Eukaryota</taxon>
        <taxon>Sar</taxon>
        <taxon>Stramenopiles</taxon>
        <taxon>Ochrophyta</taxon>
        <taxon>Bacillariophyta</taxon>
        <taxon>Bacillariophyceae</taxon>
        <taxon>Bacillariophycidae</taxon>
        <taxon>Bacillariales</taxon>
        <taxon>Bacillariaceae</taxon>
        <taxon>Fragilariopsis</taxon>
    </lineage>
</organism>
<accession>A0A1E7EXY3</accession>
<name>A0A1E7EXY3_9STRA</name>
<dbReference type="PANTHER" id="PTHR23101:SF25">
    <property type="entry name" value="GTPASE-ACTIVATING PROTEIN AND VPS9 DOMAIN-CONTAINING PROTEIN 1"/>
    <property type="match status" value="1"/>
</dbReference>
<evidence type="ECO:0000259" key="2">
    <source>
        <dbReference type="PROSITE" id="PS51205"/>
    </source>
</evidence>
<dbReference type="OrthoDB" id="300289at2759"/>
<gene>
    <name evidence="3" type="ORF">FRACYDRAFT_246433</name>
</gene>
<evidence type="ECO:0000256" key="1">
    <source>
        <dbReference type="SAM" id="MobiDB-lite"/>
    </source>
</evidence>
<dbReference type="GO" id="GO:0005085">
    <property type="term" value="F:guanyl-nucleotide exchange factor activity"/>
    <property type="evidence" value="ECO:0007669"/>
    <property type="project" value="InterPro"/>
</dbReference>
<proteinExistence type="predicted"/>
<dbReference type="Pfam" id="PF02204">
    <property type="entry name" value="VPS9"/>
    <property type="match status" value="1"/>
</dbReference>
<dbReference type="InterPro" id="IPR037191">
    <property type="entry name" value="VPS9_dom_sf"/>
</dbReference>
<dbReference type="GO" id="GO:0031267">
    <property type="term" value="F:small GTPase binding"/>
    <property type="evidence" value="ECO:0007669"/>
    <property type="project" value="TreeGrafter"/>
</dbReference>
<feature type="compositionally biased region" description="Low complexity" evidence="1">
    <location>
        <begin position="103"/>
        <end position="115"/>
    </location>
</feature>
<feature type="compositionally biased region" description="Basic and acidic residues" evidence="1">
    <location>
        <begin position="116"/>
        <end position="126"/>
    </location>
</feature>
<dbReference type="GO" id="GO:0016192">
    <property type="term" value="P:vesicle-mediated transport"/>
    <property type="evidence" value="ECO:0007669"/>
    <property type="project" value="InterPro"/>
</dbReference>
<dbReference type="PROSITE" id="PS51205">
    <property type="entry name" value="VPS9"/>
    <property type="match status" value="1"/>
</dbReference>
<protein>
    <recommendedName>
        <fullName evidence="2">VPS9 domain-containing protein</fullName>
    </recommendedName>
</protein>
<dbReference type="AlphaFoldDB" id="A0A1E7EXY3"/>
<feature type="region of interest" description="Disordered" evidence="1">
    <location>
        <begin position="98"/>
        <end position="154"/>
    </location>
</feature>
<reference evidence="3 4" key="1">
    <citation type="submission" date="2016-09" db="EMBL/GenBank/DDBJ databases">
        <title>Extensive genetic diversity and differential bi-allelic expression allows diatom success in the polar Southern Ocean.</title>
        <authorList>
            <consortium name="DOE Joint Genome Institute"/>
            <person name="Mock T."/>
            <person name="Otillar R.P."/>
            <person name="Strauss J."/>
            <person name="Dupont C."/>
            <person name="Frickenhaus S."/>
            <person name="Maumus F."/>
            <person name="Mcmullan M."/>
            <person name="Sanges R."/>
            <person name="Schmutz J."/>
            <person name="Toseland A."/>
            <person name="Valas R."/>
            <person name="Veluchamy A."/>
            <person name="Ward B.J."/>
            <person name="Allen A."/>
            <person name="Barry K."/>
            <person name="Falciatore A."/>
            <person name="Ferrante M."/>
            <person name="Fortunato A.E."/>
            <person name="Gloeckner G."/>
            <person name="Gruber A."/>
            <person name="Hipkin R."/>
            <person name="Janech M."/>
            <person name="Kroth P."/>
            <person name="Leese F."/>
            <person name="Lindquist E."/>
            <person name="Lyon B.R."/>
            <person name="Martin J."/>
            <person name="Mayer C."/>
            <person name="Parker M."/>
            <person name="Quesneville H."/>
            <person name="Raymond J."/>
            <person name="Uhlig C."/>
            <person name="Valentin K.U."/>
            <person name="Worden A.Z."/>
            <person name="Armbrust E.V."/>
            <person name="Bowler C."/>
            <person name="Green B."/>
            <person name="Moulton V."/>
            <person name="Van Oosterhout C."/>
            <person name="Grigoriev I."/>
        </authorList>
    </citation>
    <scope>NUCLEOTIDE SEQUENCE [LARGE SCALE GENOMIC DNA]</scope>
    <source>
        <strain evidence="3 4">CCMP1102</strain>
    </source>
</reference>
<keyword evidence="4" id="KW-1185">Reference proteome</keyword>
<dbReference type="PANTHER" id="PTHR23101">
    <property type="entry name" value="RAB GDP/GTP EXCHANGE FACTOR"/>
    <property type="match status" value="1"/>
</dbReference>
<dbReference type="SUPFAM" id="SSF109993">
    <property type="entry name" value="VPS9 domain"/>
    <property type="match status" value="1"/>
</dbReference>
<evidence type="ECO:0000313" key="3">
    <source>
        <dbReference type="EMBL" id="OEU10679.1"/>
    </source>
</evidence>
<dbReference type="GO" id="GO:0005829">
    <property type="term" value="C:cytosol"/>
    <property type="evidence" value="ECO:0007669"/>
    <property type="project" value="TreeGrafter"/>
</dbReference>